<evidence type="ECO:0000256" key="1">
    <source>
        <dbReference type="SAM" id="MobiDB-lite"/>
    </source>
</evidence>
<dbReference type="EMBL" id="MN081869">
    <property type="protein sequence ID" value="QEA08311.1"/>
    <property type="molecule type" value="Genomic_DNA"/>
</dbReference>
<name>A0A5B8RIE8_9VIRU</name>
<feature type="region of interest" description="Disordered" evidence="1">
    <location>
        <begin position="1"/>
        <end position="29"/>
    </location>
</feature>
<evidence type="ECO:0000313" key="2">
    <source>
        <dbReference type="EMBL" id="QEA08311.1"/>
    </source>
</evidence>
<protein>
    <submittedName>
        <fullName evidence="2">Uncharacterized protein</fullName>
    </submittedName>
</protein>
<feature type="compositionally biased region" description="Basic residues" evidence="1">
    <location>
        <begin position="18"/>
        <end position="29"/>
    </location>
</feature>
<sequence>MMESHCKEKKVESDEKVKRKPGRPRKHNVRPVVKDVPIGNDFNKATITTKTFTIKVENFDPDIDIWRNQISVSNVQHDDLECRCKDKIFPYTKPHKPGDIVEEYVFSKKNTKNIEKKENVFKNCFTVVILDQSLKPITIKICKKGSFQLTGCLSMESGEFCVLSLITNLQKKNPRWIPSLIYMTIKPVMTNVKFTIGYKISIVKALNFFENRKDIHEFFSYKLRVNPAINIKELLTEKDLENVPIRIVTYKNVNNKIFNRTSQEITLSNYIQTLSLKEKQKHFKEKHTTLLLFRSGSVILSGIHENVMKKTFESFQKVTSDYKSYLT</sequence>
<reference evidence="2" key="1">
    <citation type="journal article" date="2019" name="Viruses">
        <title>Detection and Characterization of Invertebrate Iridoviruses Found in Reptiles and Prey Insects in Europe over the Past Two Decades.</title>
        <authorList>
            <person name="Papp T."/>
            <person name="Marschang R.E."/>
        </authorList>
    </citation>
    <scope>NUCLEOTIDE SEQUENCE</scope>
    <source>
        <strain evidence="2">Liz-CrIV</strain>
    </source>
</reference>
<organism evidence="2">
    <name type="scientific">Iridovirus Liz-CrIV</name>
    <dbReference type="NCBI Taxonomy" id="2594309"/>
    <lineage>
        <taxon>Viruses</taxon>
        <taxon>Varidnaviria</taxon>
        <taxon>Bamfordvirae</taxon>
        <taxon>Nucleocytoviricota</taxon>
        <taxon>Megaviricetes</taxon>
        <taxon>Pimascovirales</taxon>
        <taxon>Pimascovirales incertae sedis</taxon>
        <taxon>Iridoviridae</taxon>
    </lineage>
</organism>
<proteinExistence type="predicted"/>
<feature type="compositionally biased region" description="Basic and acidic residues" evidence="1">
    <location>
        <begin position="1"/>
        <end position="17"/>
    </location>
</feature>
<accession>A0A5B8RIE8</accession>